<gene>
    <name evidence="1" type="ORF">I4F81_000623</name>
</gene>
<sequence>MASRIFAFCAPLGLLEGVANCAGRRGLGGASAARGVLCRRPLAWTAGHPSARSRGADAATWRKRTVVALAADQDDAARSALSVAHAADAAAEVATAAAADMAATADRMCASGRYVARRRREVAALAARAAAATAHHTSAQAVARGTASVDVAATAADAAVDALEEAAAVNTVAGLAARLDALRADAAVEAELKRLRDRLA</sequence>
<evidence type="ECO:0000313" key="1">
    <source>
        <dbReference type="EMBL" id="KAK1858009.1"/>
    </source>
</evidence>
<keyword evidence="2" id="KW-1185">Reference proteome</keyword>
<evidence type="ECO:0000313" key="2">
    <source>
        <dbReference type="Proteomes" id="UP000798662"/>
    </source>
</evidence>
<accession>A0ACC3BJR7</accession>
<organism evidence="1 2">
    <name type="scientific">Pyropia yezoensis</name>
    <name type="common">Susabi-nori</name>
    <name type="synonym">Porphyra yezoensis</name>
    <dbReference type="NCBI Taxonomy" id="2788"/>
    <lineage>
        <taxon>Eukaryota</taxon>
        <taxon>Rhodophyta</taxon>
        <taxon>Bangiophyceae</taxon>
        <taxon>Bangiales</taxon>
        <taxon>Bangiaceae</taxon>
        <taxon>Pyropia</taxon>
    </lineage>
</organism>
<reference evidence="1" key="1">
    <citation type="submission" date="2019-11" db="EMBL/GenBank/DDBJ databases">
        <title>Nori genome reveals adaptations in red seaweeds to the harsh intertidal environment.</title>
        <authorList>
            <person name="Wang D."/>
            <person name="Mao Y."/>
        </authorList>
    </citation>
    <scope>NUCLEOTIDE SEQUENCE</scope>
    <source>
        <tissue evidence="1">Gametophyte</tissue>
    </source>
</reference>
<comment type="caution">
    <text evidence="1">The sequence shown here is derived from an EMBL/GenBank/DDBJ whole genome shotgun (WGS) entry which is preliminary data.</text>
</comment>
<proteinExistence type="predicted"/>
<name>A0ACC3BJR7_PYRYE</name>
<dbReference type="EMBL" id="CM020618">
    <property type="protein sequence ID" value="KAK1858009.1"/>
    <property type="molecule type" value="Genomic_DNA"/>
</dbReference>
<dbReference type="Proteomes" id="UP000798662">
    <property type="component" value="Chromosome 1"/>
</dbReference>
<protein>
    <submittedName>
        <fullName evidence="1">Uncharacterized protein</fullName>
    </submittedName>
</protein>